<dbReference type="AlphaFoldDB" id="A0AAN7B7Q5"/>
<comment type="caution">
    <text evidence="2">The sequence shown here is derived from an EMBL/GenBank/DDBJ whole genome shotgun (WGS) entry which is preliminary data.</text>
</comment>
<feature type="compositionally biased region" description="Polar residues" evidence="1">
    <location>
        <begin position="137"/>
        <end position="155"/>
    </location>
</feature>
<accession>A0AAN7B7Q5</accession>
<evidence type="ECO:0000256" key="1">
    <source>
        <dbReference type="SAM" id="MobiDB-lite"/>
    </source>
</evidence>
<name>A0AAN7B7Q5_9PEZI</name>
<feature type="compositionally biased region" description="Gly residues" evidence="1">
    <location>
        <begin position="284"/>
        <end position="294"/>
    </location>
</feature>
<feature type="region of interest" description="Disordered" evidence="1">
    <location>
        <begin position="257"/>
        <end position="294"/>
    </location>
</feature>
<keyword evidence="3" id="KW-1185">Reference proteome</keyword>
<feature type="compositionally biased region" description="Polar residues" evidence="1">
    <location>
        <begin position="42"/>
        <end position="64"/>
    </location>
</feature>
<evidence type="ECO:0000313" key="2">
    <source>
        <dbReference type="EMBL" id="KAK4215856.1"/>
    </source>
</evidence>
<sequence length="294" mass="31257">MSPQNYPLPNTAFSPVNPAAVGMPNPPLPLGAHSVPYPQGHGQFQNNAGLVPQRQVSAVSQISMQPEGHQPNHTISPMSHTLSGQQSHNTSPSPQNMPDRTVSPEPQPANQSLAPPPVTTPRSSRQVEDDNIYDATPRQSFMPQNRAQVAIQSSPIKREQPPVQPVSEPSSPTPPPANLADAANSSGEPNGTGSTSTNEPPAPSPPVTHINGKPITSSADIFNQEKRKMLIREQEEKIPVFPTEPDIDMAAVAAAAAKKKKEAESEMPQMSATSYPGQEWNPYGDGGFDGGDSD</sequence>
<reference evidence="2" key="1">
    <citation type="journal article" date="2023" name="Mol. Phylogenet. Evol.">
        <title>Genome-scale phylogeny and comparative genomics of the fungal order Sordariales.</title>
        <authorList>
            <person name="Hensen N."/>
            <person name="Bonometti L."/>
            <person name="Westerberg I."/>
            <person name="Brannstrom I.O."/>
            <person name="Guillou S."/>
            <person name="Cros-Aarteil S."/>
            <person name="Calhoun S."/>
            <person name="Haridas S."/>
            <person name="Kuo A."/>
            <person name="Mondo S."/>
            <person name="Pangilinan J."/>
            <person name="Riley R."/>
            <person name="LaButti K."/>
            <person name="Andreopoulos B."/>
            <person name="Lipzen A."/>
            <person name="Chen C."/>
            <person name="Yan M."/>
            <person name="Daum C."/>
            <person name="Ng V."/>
            <person name="Clum A."/>
            <person name="Steindorff A."/>
            <person name="Ohm R.A."/>
            <person name="Martin F."/>
            <person name="Silar P."/>
            <person name="Natvig D.O."/>
            <person name="Lalanne C."/>
            <person name="Gautier V."/>
            <person name="Ament-Velasquez S.L."/>
            <person name="Kruys A."/>
            <person name="Hutchinson M.I."/>
            <person name="Powell A.J."/>
            <person name="Barry K."/>
            <person name="Miller A.N."/>
            <person name="Grigoriev I.V."/>
            <person name="Debuchy R."/>
            <person name="Gladieux P."/>
            <person name="Hiltunen Thoren M."/>
            <person name="Johannesson H."/>
        </authorList>
    </citation>
    <scope>NUCLEOTIDE SEQUENCE</scope>
    <source>
        <strain evidence="2">PSN293</strain>
    </source>
</reference>
<evidence type="ECO:0000313" key="3">
    <source>
        <dbReference type="Proteomes" id="UP001301769"/>
    </source>
</evidence>
<feature type="region of interest" description="Disordered" evidence="1">
    <location>
        <begin position="1"/>
        <end position="220"/>
    </location>
</feature>
<organism evidence="2 3">
    <name type="scientific">Rhypophila decipiens</name>
    <dbReference type="NCBI Taxonomy" id="261697"/>
    <lineage>
        <taxon>Eukaryota</taxon>
        <taxon>Fungi</taxon>
        <taxon>Dikarya</taxon>
        <taxon>Ascomycota</taxon>
        <taxon>Pezizomycotina</taxon>
        <taxon>Sordariomycetes</taxon>
        <taxon>Sordariomycetidae</taxon>
        <taxon>Sordariales</taxon>
        <taxon>Naviculisporaceae</taxon>
        <taxon>Rhypophila</taxon>
    </lineage>
</organism>
<reference evidence="2" key="2">
    <citation type="submission" date="2023-05" db="EMBL/GenBank/DDBJ databases">
        <authorList>
            <consortium name="Lawrence Berkeley National Laboratory"/>
            <person name="Steindorff A."/>
            <person name="Hensen N."/>
            <person name="Bonometti L."/>
            <person name="Westerberg I."/>
            <person name="Brannstrom I.O."/>
            <person name="Guillou S."/>
            <person name="Cros-Aarteil S."/>
            <person name="Calhoun S."/>
            <person name="Haridas S."/>
            <person name="Kuo A."/>
            <person name="Mondo S."/>
            <person name="Pangilinan J."/>
            <person name="Riley R."/>
            <person name="Labutti K."/>
            <person name="Andreopoulos B."/>
            <person name="Lipzen A."/>
            <person name="Chen C."/>
            <person name="Yanf M."/>
            <person name="Daum C."/>
            <person name="Ng V."/>
            <person name="Clum A."/>
            <person name="Ohm R."/>
            <person name="Martin F."/>
            <person name="Silar P."/>
            <person name="Natvig D."/>
            <person name="Lalanne C."/>
            <person name="Gautier V."/>
            <person name="Ament-Velasquez S.L."/>
            <person name="Kruys A."/>
            <person name="Hutchinson M.I."/>
            <person name="Powell A.J."/>
            <person name="Barry K."/>
            <person name="Miller A.N."/>
            <person name="Grigoriev I.V."/>
            <person name="Debuchy R."/>
            <person name="Gladieux P."/>
            <person name="Thoren M.H."/>
            <person name="Johannesson H."/>
        </authorList>
    </citation>
    <scope>NUCLEOTIDE SEQUENCE</scope>
    <source>
        <strain evidence="2">PSN293</strain>
    </source>
</reference>
<feature type="compositionally biased region" description="Polar residues" evidence="1">
    <location>
        <begin position="71"/>
        <end position="98"/>
    </location>
</feature>
<feature type="compositionally biased region" description="Polar residues" evidence="1">
    <location>
        <begin position="183"/>
        <end position="199"/>
    </location>
</feature>
<feature type="compositionally biased region" description="Polar residues" evidence="1">
    <location>
        <begin position="1"/>
        <end position="14"/>
    </location>
</feature>
<gene>
    <name evidence="2" type="ORF">QBC37DRAFT_280821</name>
</gene>
<protein>
    <submittedName>
        <fullName evidence="2">Uncharacterized protein</fullName>
    </submittedName>
</protein>
<proteinExistence type="predicted"/>
<dbReference type="EMBL" id="MU858075">
    <property type="protein sequence ID" value="KAK4215856.1"/>
    <property type="molecule type" value="Genomic_DNA"/>
</dbReference>
<dbReference type="Proteomes" id="UP001301769">
    <property type="component" value="Unassembled WGS sequence"/>
</dbReference>